<proteinExistence type="predicted"/>
<sequence length="96" mass="10595">MAIPLTPSRPLFNPRSSILAGMDEEELRQQLKALQRAYLSLQSGQKIVSVSYTQGDGSRSVSYRPADAPQLLQTIKLIQSQLGIPGTRRSALRPVF</sequence>
<organism evidence="1 2">
    <name type="scientific">Saccharibacter floricola DSM 15669</name>
    <dbReference type="NCBI Taxonomy" id="1123227"/>
    <lineage>
        <taxon>Bacteria</taxon>
        <taxon>Pseudomonadati</taxon>
        <taxon>Pseudomonadota</taxon>
        <taxon>Alphaproteobacteria</taxon>
        <taxon>Acetobacterales</taxon>
        <taxon>Acetobacteraceae</taxon>
        <taxon>Saccharibacter</taxon>
    </lineage>
</organism>
<dbReference type="Gene3D" id="3.30.1580.10">
    <property type="entry name" value="Head-to-tail joining protein W"/>
    <property type="match status" value="1"/>
</dbReference>
<gene>
    <name evidence="1" type="ORF">AA15669_1628</name>
</gene>
<protein>
    <recommendedName>
        <fullName evidence="3">Phage head-tail adapter protein</fullName>
    </recommendedName>
</protein>
<comment type="caution">
    <text evidence="1">The sequence shown here is derived from an EMBL/GenBank/DDBJ whole genome shotgun (WGS) entry which is preliminary data.</text>
</comment>
<dbReference type="EMBL" id="BAQD01000061">
    <property type="protein sequence ID" value="GBQ08031.1"/>
    <property type="molecule type" value="Genomic_DNA"/>
</dbReference>
<evidence type="ECO:0008006" key="3">
    <source>
        <dbReference type="Google" id="ProtNLM"/>
    </source>
</evidence>
<keyword evidence="2" id="KW-1185">Reference proteome</keyword>
<dbReference type="RefSeq" id="WP_018981151.1">
    <property type="nucleotide sequence ID" value="NZ_BAQD01000061.1"/>
</dbReference>
<dbReference type="InterPro" id="IPR036626">
    <property type="entry name" value="GpW_sf"/>
</dbReference>
<evidence type="ECO:0000313" key="1">
    <source>
        <dbReference type="EMBL" id="GBQ08031.1"/>
    </source>
</evidence>
<dbReference type="SUPFAM" id="SSF64210">
    <property type="entry name" value="Head-to-tail joining protein W, gpW"/>
    <property type="match status" value="1"/>
</dbReference>
<dbReference type="InterPro" id="IPR004174">
    <property type="entry name" value="GpW"/>
</dbReference>
<dbReference type="Proteomes" id="UP001062901">
    <property type="component" value="Unassembled WGS sequence"/>
</dbReference>
<accession>A0ABQ0P0M5</accession>
<dbReference type="Pfam" id="PF02831">
    <property type="entry name" value="gpW"/>
    <property type="match status" value="1"/>
</dbReference>
<reference evidence="1" key="1">
    <citation type="submission" date="2013-04" db="EMBL/GenBank/DDBJ databases">
        <title>The genome sequencing project of 58 acetic acid bacteria.</title>
        <authorList>
            <person name="Okamoto-Kainuma A."/>
            <person name="Ishikawa M."/>
            <person name="Umino S."/>
            <person name="Koizumi Y."/>
            <person name="Shiwa Y."/>
            <person name="Yoshikawa H."/>
            <person name="Matsutani M."/>
            <person name="Matsushita K."/>
        </authorList>
    </citation>
    <scope>NUCLEOTIDE SEQUENCE</scope>
    <source>
        <strain evidence="1">DSM 15669</strain>
    </source>
</reference>
<name>A0ABQ0P0M5_9PROT</name>
<evidence type="ECO:0000313" key="2">
    <source>
        <dbReference type="Proteomes" id="UP001062901"/>
    </source>
</evidence>